<dbReference type="Pfam" id="PF14321">
    <property type="entry name" value="DUF4382"/>
    <property type="match status" value="1"/>
</dbReference>
<evidence type="ECO:0000313" key="3">
    <source>
        <dbReference type="EMBL" id="MBE7367877.1"/>
    </source>
</evidence>
<proteinExistence type="predicted"/>
<organism evidence="3 4">
    <name type="scientific">Ramlibacter pallidus</name>
    <dbReference type="NCBI Taxonomy" id="2780087"/>
    <lineage>
        <taxon>Bacteria</taxon>
        <taxon>Pseudomonadati</taxon>
        <taxon>Pseudomonadota</taxon>
        <taxon>Betaproteobacteria</taxon>
        <taxon>Burkholderiales</taxon>
        <taxon>Comamonadaceae</taxon>
        <taxon>Ramlibacter</taxon>
    </lineage>
</organism>
<evidence type="ECO:0000256" key="1">
    <source>
        <dbReference type="SAM" id="SignalP"/>
    </source>
</evidence>
<keyword evidence="1" id="KW-0732">Signal</keyword>
<name>A0ABR9S4C6_9BURK</name>
<dbReference type="PROSITE" id="PS51257">
    <property type="entry name" value="PROKAR_LIPOPROTEIN"/>
    <property type="match status" value="1"/>
</dbReference>
<protein>
    <submittedName>
        <fullName evidence="3">DUF4382 domain-containing protein</fullName>
    </submittedName>
</protein>
<keyword evidence="4" id="KW-1185">Reference proteome</keyword>
<dbReference type="Proteomes" id="UP000806285">
    <property type="component" value="Unassembled WGS sequence"/>
</dbReference>
<accession>A0ABR9S4C6</accession>
<dbReference type="RefSeq" id="WP_193676505.1">
    <property type="nucleotide sequence ID" value="NZ_JADDIV010000003.1"/>
</dbReference>
<dbReference type="EMBL" id="JADDIV010000003">
    <property type="protein sequence ID" value="MBE7367877.1"/>
    <property type="molecule type" value="Genomic_DNA"/>
</dbReference>
<evidence type="ECO:0000313" key="4">
    <source>
        <dbReference type="Proteomes" id="UP000806285"/>
    </source>
</evidence>
<dbReference type="InterPro" id="IPR025491">
    <property type="entry name" value="DUF4382"/>
</dbReference>
<dbReference type="SUPFAM" id="SSF49478">
    <property type="entry name" value="Cna protein B-type domain"/>
    <property type="match status" value="1"/>
</dbReference>
<comment type="caution">
    <text evidence="3">The sequence shown here is derived from an EMBL/GenBank/DDBJ whole genome shotgun (WGS) entry which is preliminary data.</text>
</comment>
<feature type="domain" description="DUF4382" evidence="2">
    <location>
        <begin position="36"/>
        <end position="189"/>
    </location>
</feature>
<reference evidence="3 4" key="1">
    <citation type="submission" date="2020-10" db="EMBL/GenBank/DDBJ databases">
        <title>Ramlibacter sp. HM2 16S ribosomal RNA gene Genome sequencing and assembly.</title>
        <authorList>
            <person name="Kang M."/>
        </authorList>
    </citation>
    <scope>NUCLEOTIDE SEQUENCE [LARGE SCALE GENOMIC DNA]</scope>
    <source>
        <strain evidence="3 4">HM2</strain>
    </source>
</reference>
<feature type="signal peptide" evidence="1">
    <location>
        <begin position="1"/>
        <end position="24"/>
    </location>
</feature>
<feature type="chain" id="PRO_5046226581" evidence="1">
    <location>
        <begin position="25"/>
        <end position="394"/>
    </location>
</feature>
<gene>
    <name evidence="3" type="ORF">IM787_09880</name>
</gene>
<sequence>MLRRIGSTGRWGWGAALAAAGLLAACGGGGGDPAAQGTLRMALTDAPSCYEHVYVTVEKVRVHRNADASGEGTVGWSEIVVSLAKRIDLLGLTNGILEELGSTQLPAGTYSQVRVVLAANTGSNPLANAVQPVGGALVPLKTPSAQQSGLKLQAHFTVEENQTTDLVADFDACKSVVTAGNSGGYLLKPVVSVSPRVATGIQGYVSTSLTLGSTTVTAQKDGTVLRSTVPDAGGKFILAFLPTGTYTVVITSEGRATNVVTGVPVGATAGQPVTTLASPGSPILPPASTMRTVSGSVLAGTAPLVDTTVVARQAVAGTTVEIASRQVDGELATYSLRLPEGAPLRAPYATGALTFTADAAAAGKYALEAQPVGRTPKQAAVDVTGADATANFTY</sequence>
<evidence type="ECO:0000259" key="2">
    <source>
        <dbReference type="Pfam" id="PF14321"/>
    </source>
</evidence>